<proteinExistence type="predicted"/>
<reference evidence="2" key="2">
    <citation type="submission" date="2013-10" db="EMBL/GenBank/DDBJ databases">
        <authorList>
            <person name="Aslett M."/>
        </authorList>
    </citation>
    <scope>NUCLEOTIDE SEQUENCE [LARGE SCALE GENOMIC DNA]</scope>
    <source>
        <strain evidence="2">Houghton</strain>
    </source>
</reference>
<dbReference type="EMBL" id="HG693462">
    <property type="protein sequence ID" value="CDI85161.1"/>
    <property type="molecule type" value="Genomic_DNA"/>
</dbReference>
<evidence type="ECO:0000256" key="1">
    <source>
        <dbReference type="SAM" id="MobiDB-lite"/>
    </source>
</evidence>
<evidence type="ECO:0000313" key="3">
    <source>
        <dbReference type="Proteomes" id="UP000018201"/>
    </source>
</evidence>
<accession>U6GXZ4</accession>
<dbReference type="AlphaFoldDB" id="U6GXZ4"/>
<dbReference type="VEuPathDB" id="ToxoDB:EPH_0061770"/>
<reference evidence="2" key="1">
    <citation type="submission" date="2013-10" db="EMBL/GenBank/DDBJ databases">
        <title>Genomic analysis of the causative agents of coccidiosis in chickens.</title>
        <authorList>
            <person name="Reid A.J."/>
            <person name="Blake D."/>
            <person name="Billington K."/>
            <person name="Browne H."/>
            <person name="Dunn M."/>
            <person name="Hung S."/>
            <person name="Kawahara F."/>
            <person name="Miranda-Saavedra D."/>
            <person name="Mourier T."/>
            <person name="Nagra H."/>
            <person name="Otto T.D."/>
            <person name="Rawlings N."/>
            <person name="Sanchez A."/>
            <person name="Sanders M."/>
            <person name="Subramaniam C."/>
            <person name="Tay Y."/>
            <person name="Dear P."/>
            <person name="Doerig C."/>
            <person name="Gruber A."/>
            <person name="Parkinson J."/>
            <person name="Shirley M."/>
            <person name="Wan K.L."/>
            <person name="Berriman M."/>
            <person name="Tomley F."/>
            <person name="Pain A."/>
        </authorList>
    </citation>
    <scope>NUCLEOTIDE SEQUENCE [LARGE SCALE GENOMIC DNA]</scope>
    <source>
        <strain evidence="2">Houghton</strain>
    </source>
</reference>
<sequence>MPKGLVKNTARRPRRHRTCKYLAFWRLERNLQLAAQLLLSALAVAFVLLRCYRQVVVVNSPGKEPVRSLAEGEGSGRELPCWDTQPLAGAIDDEFERTMQQRTEDVVRRLVQVTKDFSSVAVLFPLPYNFRIIDLSLGLCIQEAAALSSLLGMQFEGHKAEIIQTAVAEALHAKRACQKHGKKATKAQNMQVSRLLNVLCNSGLKMWCADCLKAINLFMGLCIQEAAALSSLLGMQFEEHKAEIIQTAIEASQYVKENCPKDGKKATKEQNMQVSRLKKLAKKVWDDDPNGSPLTNEMRMTMLNDLLILQGKALELLEAEISSVLQLQRPVTQLAEELADEILERLKCTIYTRRTQPAVPAEEETLEATGLRRQTEMRFGVPKEAPTWPWSSTWSPYSPLLPGPHQAFGRPAYMAGTVEGASSHQAPQNQVGQVWTPISQHSSPSSSFPFTDPQSIAAAAVALLYSSGSQSPPAESHKIARPQTTSTLAGSSGSTLSSLMKGQTGQPMGFPSSSAPSRRPADLHSVEQGVGGSKDSTEGPSGPRSAVSSLLGVQMQEPHQDGDSDSG</sequence>
<feature type="compositionally biased region" description="Basic and acidic residues" evidence="1">
    <location>
        <begin position="558"/>
        <end position="567"/>
    </location>
</feature>
<gene>
    <name evidence="2" type="ORF">EPH_0061770</name>
</gene>
<name>U6GXZ4_9EIME</name>
<organism evidence="2 3">
    <name type="scientific">Eimeria praecox</name>
    <dbReference type="NCBI Taxonomy" id="51316"/>
    <lineage>
        <taxon>Eukaryota</taxon>
        <taxon>Sar</taxon>
        <taxon>Alveolata</taxon>
        <taxon>Apicomplexa</taxon>
        <taxon>Conoidasida</taxon>
        <taxon>Coccidia</taxon>
        <taxon>Eucoccidiorida</taxon>
        <taxon>Eimeriorina</taxon>
        <taxon>Eimeriidae</taxon>
        <taxon>Eimeria</taxon>
    </lineage>
</organism>
<feature type="region of interest" description="Disordered" evidence="1">
    <location>
        <begin position="468"/>
        <end position="567"/>
    </location>
</feature>
<feature type="compositionally biased region" description="Low complexity" evidence="1">
    <location>
        <begin position="484"/>
        <end position="499"/>
    </location>
</feature>
<dbReference type="Proteomes" id="UP000018201">
    <property type="component" value="Unassembled WGS sequence"/>
</dbReference>
<keyword evidence="3" id="KW-1185">Reference proteome</keyword>
<protein>
    <submittedName>
        <fullName evidence="2">Uncharacterized protein</fullName>
    </submittedName>
</protein>
<evidence type="ECO:0000313" key="2">
    <source>
        <dbReference type="EMBL" id="CDI85161.1"/>
    </source>
</evidence>